<dbReference type="InterPro" id="IPR029063">
    <property type="entry name" value="SAM-dependent_MTases_sf"/>
</dbReference>
<organism evidence="17 18">
    <name type="scientific">Coptotermes formosanus</name>
    <name type="common">Formosan subterranean termite</name>
    <dbReference type="NCBI Taxonomy" id="36987"/>
    <lineage>
        <taxon>Eukaryota</taxon>
        <taxon>Metazoa</taxon>
        <taxon>Ecdysozoa</taxon>
        <taxon>Arthropoda</taxon>
        <taxon>Hexapoda</taxon>
        <taxon>Insecta</taxon>
        <taxon>Pterygota</taxon>
        <taxon>Neoptera</taxon>
        <taxon>Polyneoptera</taxon>
        <taxon>Dictyoptera</taxon>
        <taxon>Blattodea</taxon>
        <taxon>Blattoidea</taxon>
        <taxon>Termitoidae</taxon>
        <taxon>Rhinotermitidae</taxon>
        <taxon>Coptotermes</taxon>
    </lineage>
</organism>
<evidence type="ECO:0000256" key="1">
    <source>
        <dbReference type="ARBA" id="ARBA00004604"/>
    </source>
</evidence>
<keyword evidence="10" id="KW-0863">Zinc-finger</keyword>
<accession>A0A6L2Q7S1</accession>
<dbReference type="Gene3D" id="3.40.50.150">
    <property type="entry name" value="Vaccinia Virus protein VP39"/>
    <property type="match status" value="1"/>
</dbReference>
<evidence type="ECO:0000313" key="17">
    <source>
        <dbReference type="EMBL" id="GFG38858.1"/>
    </source>
</evidence>
<dbReference type="GO" id="GO:0008270">
    <property type="term" value="F:zinc ion binding"/>
    <property type="evidence" value="ECO:0007669"/>
    <property type="project" value="UniProtKB-KW"/>
</dbReference>
<dbReference type="OrthoDB" id="6349953at2759"/>
<keyword evidence="7 15" id="KW-0949">S-adenosyl-L-methionine</keyword>
<evidence type="ECO:0000256" key="11">
    <source>
        <dbReference type="ARBA" id="ARBA00022833"/>
    </source>
</evidence>
<keyword evidence="8 15" id="KW-0819">tRNA processing</keyword>
<keyword evidence="18" id="KW-1185">Reference proteome</keyword>
<evidence type="ECO:0000256" key="7">
    <source>
        <dbReference type="ARBA" id="ARBA00022691"/>
    </source>
</evidence>
<reference evidence="18" key="1">
    <citation type="submission" date="2020-01" db="EMBL/GenBank/DDBJ databases">
        <title>Draft genome sequence of the Termite Coptotermes fromosanus.</title>
        <authorList>
            <person name="Itakura S."/>
            <person name="Yosikawa Y."/>
            <person name="Umezawa K."/>
        </authorList>
    </citation>
    <scope>NUCLEOTIDE SEQUENCE [LARGE SCALE GENOMIC DNA]</scope>
</reference>
<evidence type="ECO:0000313" key="18">
    <source>
        <dbReference type="Proteomes" id="UP000502823"/>
    </source>
</evidence>
<comment type="caution">
    <text evidence="17">The sequence shown here is derived from an EMBL/GenBank/DDBJ whole genome shotgun (WGS) entry which is preliminary data.</text>
</comment>
<dbReference type="InParanoid" id="A0A6L2Q7S1"/>
<evidence type="ECO:0000256" key="8">
    <source>
        <dbReference type="ARBA" id="ARBA00022694"/>
    </source>
</evidence>
<dbReference type="Proteomes" id="UP000502823">
    <property type="component" value="Unassembled WGS sequence"/>
</dbReference>
<dbReference type="PANTHER" id="PTHR10631:SF1">
    <property type="entry name" value="TRMT1-LIKE PROTEIN"/>
    <property type="match status" value="1"/>
</dbReference>
<evidence type="ECO:0000256" key="4">
    <source>
        <dbReference type="ARBA" id="ARBA00022555"/>
    </source>
</evidence>
<evidence type="ECO:0000256" key="13">
    <source>
        <dbReference type="ARBA" id="ARBA00022884"/>
    </source>
</evidence>
<evidence type="ECO:0000256" key="12">
    <source>
        <dbReference type="ARBA" id="ARBA00022843"/>
    </source>
</evidence>
<dbReference type="Gene3D" id="3.30.56.70">
    <property type="entry name" value="N2,N2-dimethylguanosine tRNA methyltransferase, C-terminal domain"/>
    <property type="match status" value="1"/>
</dbReference>
<keyword evidence="5 15" id="KW-0489">Methyltransferase</keyword>
<evidence type="ECO:0000256" key="9">
    <source>
        <dbReference type="ARBA" id="ARBA00022723"/>
    </source>
</evidence>
<dbReference type="PROSITE" id="PS51626">
    <property type="entry name" value="SAM_MT_TRM1"/>
    <property type="match status" value="1"/>
</dbReference>
<evidence type="ECO:0000256" key="16">
    <source>
        <dbReference type="SAM" id="MobiDB-lite"/>
    </source>
</evidence>
<comment type="subcellular location">
    <subcellularLocation>
        <location evidence="1">Nucleus</location>
        <location evidence="1">Nucleolus</location>
    </subcellularLocation>
</comment>
<dbReference type="GO" id="GO:0160104">
    <property type="term" value="F:tRNA (guanine(26)-N2)-dimethyltransferase activity"/>
    <property type="evidence" value="ECO:0007669"/>
    <property type="project" value="UniProtKB-UniRule"/>
</dbReference>
<evidence type="ECO:0000256" key="10">
    <source>
        <dbReference type="ARBA" id="ARBA00022771"/>
    </source>
</evidence>
<keyword evidence="6 15" id="KW-0808">Transferase</keyword>
<protein>
    <recommendedName>
        <fullName evidence="15">tRNA (guanine(26)-N(2))-dimethyltransferase</fullName>
        <ecNumber evidence="15">2.1.1.216</ecNumber>
    </recommendedName>
</protein>
<keyword evidence="9" id="KW-0479">Metal-binding</keyword>
<evidence type="ECO:0000256" key="3">
    <source>
        <dbReference type="ARBA" id="ARBA00022553"/>
    </source>
</evidence>
<keyword evidence="13 15" id="KW-0694">RNA-binding</keyword>
<name>A0A6L2Q7S1_COPFO</name>
<dbReference type="EMBL" id="BLKM01000832">
    <property type="protein sequence ID" value="GFG38858.1"/>
    <property type="molecule type" value="Genomic_DNA"/>
</dbReference>
<feature type="region of interest" description="Disordered" evidence="16">
    <location>
        <begin position="368"/>
        <end position="393"/>
    </location>
</feature>
<evidence type="ECO:0000256" key="6">
    <source>
        <dbReference type="ARBA" id="ARBA00022679"/>
    </source>
</evidence>
<dbReference type="PANTHER" id="PTHR10631">
    <property type="entry name" value="N 2 ,N 2 -DIMETHYLGUANOSINE TRNA METHYLTRANSFERASE"/>
    <property type="match status" value="1"/>
</dbReference>
<dbReference type="AlphaFoldDB" id="A0A6L2Q7S1"/>
<keyword evidence="2" id="KW-1017">Isopeptide bond</keyword>
<comment type="catalytic activity">
    <reaction evidence="15">
        <text>guanosine(26) in tRNA + 2 S-adenosyl-L-methionine = N(2)-dimethylguanosine(26) in tRNA + 2 S-adenosyl-L-homocysteine + 2 H(+)</text>
        <dbReference type="Rhea" id="RHEA:43140"/>
        <dbReference type="Rhea" id="RHEA-COMP:10359"/>
        <dbReference type="Rhea" id="RHEA-COMP:10360"/>
        <dbReference type="ChEBI" id="CHEBI:15378"/>
        <dbReference type="ChEBI" id="CHEBI:57856"/>
        <dbReference type="ChEBI" id="CHEBI:59789"/>
        <dbReference type="ChEBI" id="CHEBI:74269"/>
        <dbReference type="ChEBI" id="CHEBI:74513"/>
        <dbReference type="EC" id="2.1.1.216"/>
    </reaction>
</comment>
<evidence type="ECO:0000256" key="5">
    <source>
        <dbReference type="ARBA" id="ARBA00022603"/>
    </source>
</evidence>
<evidence type="ECO:0000256" key="15">
    <source>
        <dbReference type="PROSITE-ProRule" id="PRU00958"/>
    </source>
</evidence>
<evidence type="ECO:0000256" key="14">
    <source>
        <dbReference type="ARBA" id="ARBA00023242"/>
    </source>
</evidence>
<dbReference type="Pfam" id="PF02005">
    <property type="entry name" value="TRM"/>
    <property type="match status" value="2"/>
</dbReference>
<dbReference type="EC" id="2.1.1.216" evidence="15"/>
<sequence>MERRGELSKTYVNEYNVRLLVDESRTCPKKSEVFYNEDITLNRTLITTALAVSVERGNSCFGTLRCLDGIGASGVAGLLWKKHVGDNVAVTINDSRGKAYEGIKHNAELNGLAVKILNRDPCALLHEQTYHFISLDCHVNAAHYLDSAFRNLPKGGILAITTTDDAALHANPDTALKNYGGFIARTFYSKELAGRLLLAAMARAAARHNKGMQVLCSVGIKSSFTVIVTVTRGLTHANESVRNIRKLIHCTMCEDRAFYPVTNYPIDSPTSLLGCGCSRRFPGSVALELGPVWAGSIFSEEFLVAMHLHSLKFPWKDKADVLLAQLIAEARCSYKNENELLQLQGGSFIGKHQNETAEERHVKKLKVDDGDKQSVRSGNQLPVSAVKHDNKPAVTLESDTEPAPPFYFNLHRHSPKGPKLLRVNTVIQVLRNAGYRASRTHFDREAVRTNASLSTLITILAEAANINVQ</sequence>
<proteinExistence type="inferred from homology"/>
<dbReference type="SUPFAM" id="SSF53335">
    <property type="entry name" value="S-adenosyl-L-methionine-dependent methyltransferases"/>
    <property type="match status" value="1"/>
</dbReference>
<dbReference type="GO" id="GO:0005730">
    <property type="term" value="C:nucleolus"/>
    <property type="evidence" value="ECO:0007669"/>
    <property type="project" value="UniProtKB-SubCell"/>
</dbReference>
<gene>
    <name evidence="17" type="ORF">Cfor_02165</name>
</gene>
<keyword evidence="4 15" id="KW-0820">tRNA-binding</keyword>
<keyword evidence="3" id="KW-0597">Phosphoprotein</keyword>
<evidence type="ECO:0000256" key="2">
    <source>
        <dbReference type="ARBA" id="ARBA00022499"/>
    </source>
</evidence>
<keyword evidence="14" id="KW-0539">Nucleus</keyword>
<keyword evidence="11" id="KW-0862">Zinc</keyword>
<keyword evidence="12" id="KW-0832">Ubl conjugation</keyword>
<dbReference type="InterPro" id="IPR042296">
    <property type="entry name" value="tRNA_met_Trm1_C"/>
</dbReference>
<comment type="similarity">
    <text evidence="15">Belongs to the class I-like SAM-binding methyltransferase superfamily. Trm1 family.</text>
</comment>
<dbReference type="GO" id="GO:0000049">
    <property type="term" value="F:tRNA binding"/>
    <property type="evidence" value="ECO:0007669"/>
    <property type="project" value="UniProtKB-UniRule"/>
</dbReference>
<dbReference type="GO" id="GO:0002940">
    <property type="term" value="P:tRNA N2-guanine methylation"/>
    <property type="evidence" value="ECO:0007669"/>
    <property type="project" value="TreeGrafter"/>
</dbReference>
<dbReference type="InterPro" id="IPR002905">
    <property type="entry name" value="Trm1"/>
</dbReference>